<comment type="caution">
    <text evidence="4">The sequence shown here is derived from an EMBL/GenBank/DDBJ whole genome shotgun (WGS) entry which is preliminary data.</text>
</comment>
<feature type="domain" description="SHSP" evidence="3">
    <location>
        <begin position="27"/>
        <end position="139"/>
    </location>
</feature>
<dbReference type="InterPro" id="IPR008978">
    <property type="entry name" value="HSP20-like_chaperone"/>
</dbReference>
<organism evidence="4 5">
    <name type="scientific">Apilactobacillus kunkeei</name>
    <dbReference type="NCBI Taxonomy" id="148814"/>
    <lineage>
        <taxon>Bacteria</taxon>
        <taxon>Bacillati</taxon>
        <taxon>Bacillota</taxon>
        <taxon>Bacilli</taxon>
        <taxon>Lactobacillales</taxon>
        <taxon>Lactobacillaceae</taxon>
        <taxon>Apilactobacillus</taxon>
    </lineage>
</organism>
<dbReference type="PROSITE" id="PS01031">
    <property type="entry name" value="SHSP"/>
    <property type="match status" value="1"/>
</dbReference>
<dbReference type="EMBL" id="JXCY01000002">
    <property type="protein sequence ID" value="KOY77004.1"/>
    <property type="molecule type" value="Genomic_DNA"/>
</dbReference>
<dbReference type="CDD" id="cd06471">
    <property type="entry name" value="ACD_LpsHSP_like"/>
    <property type="match status" value="1"/>
</dbReference>
<dbReference type="SUPFAM" id="SSF49764">
    <property type="entry name" value="HSP20-like chaperones"/>
    <property type="match status" value="1"/>
</dbReference>
<dbReference type="InterPro" id="IPR002068">
    <property type="entry name" value="A-crystallin/Hsp20_dom"/>
</dbReference>
<reference evidence="4 5" key="1">
    <citation type="journal article" date="2015" name="Genome Biol. Evol.">
        <title>Functionally Structured Genomes in Lactobacillus kunkeei Colonizing the Honey Crop and Food Products of Honeybees and Stingless Bees.</title>
        <authorList>
            <person name="Tamarit D."/>
            <person name="Ellegaard K.M."/>
            <person name="Wikander J."/>
            <person name="Olofsson T."/>
            <person name="Vasquez A."/>
            <person name="Andersson S.G."/>
        </authorList>
    </citation>
    <scope>NUCLEOTIDE SEQUENCE [LARGE SCALE GENOMIC DNA]</scope>
    <source>
        <strain evidence="4 5">LAko</strain>
    </source>
</reference>
<evidence type="ECO:0000256" key="1">
    <source>
        <dbReference type="PROSITE-ProRule" id="PRU00285"/>
    </source>
</evidence>
<dbReference type="PANTHER" id="PTHR11527">
    <property type="entry name" value="HEAT-SHOCK PROTEIN 20 FAMILY MEMBER"/>
    <property type="match status" value="1"/>
</dbReference>
<comment type="similarity">
    <text evidence="1 2">Belongs to the small heat shock protein (HSP20) family.</text>
</comment>
<keyword evidence="4" id="KW-0346">Stress response</keyword>
<dbReference type="Pfam" id="PF00011">
    <property type="entry name" value="HSP20"/>
    <property type="match status" value="1"/>
</dbReference>
<gene>
    <name evidence="4" type="ORF">RZ71_09000</name>
</gene>
<protein>
    <submittedName>
        <fullName evidence="4">Molecular chaperone (Small heat shock protein)</fullName>
    </submittedName>
</protein>
<name>A0A0M9DDS5_9LACO</name>
<proteinExistence type="inferred from homology"/>
<evidence type="ECO:0000256" key="2">
    <source>
        <dbReference type="RuleBase" id="RU003616"/>
    </source>
</evidence>
<dbReference type="Gene3D" id="2.60.40.790">
    <property type="match status" value="1"/>
</dbReference>
<sequence>MANELRNNVFNDFMDPMSNFFDGLGRNMANSSKMKTDVIENDDEFEVKAELPGFKKEDININYENDTLTIHAIHDLNKEQKDEDGKLIRSERTSSDVSRSFYLPDADTDKIGAKYDGGILDVMVPKSAEKESKHTISIN</sequence>
<evidence type="ECO:0000259" key="3">
    <source>
        <dbReference type="PROSITE" id="PS01031"/>
    </source>
</evidence>
<dbReference type="AlphaFoldDB" id="A0A0M9DDS5"/>
<dbReference type="PATRIC" id="fig|148814.8.peg.94"/>
<dbReference type="InterPro" id="IPR031107">
    <property type="entry name" value="Small_HSP"/>
</dbReference>
<accession>A0A0M9DDS5</accession>
<evidence type="ECO:0000313" key="4">
    <source>
        <dbReference type="EMBL" id="KOY77004.1"/>
    </source>
</evidence>
<dbReference type="RefSeq" id="WP_053791317.1">
    <property type="nucleotide sequence ID" value="NZ_JXCY01000002.1"/>
</dbReference>
<evidence type="ECO:0000313" key="5">
    <source>
        <dbReference type="Proteomes" id="UP000037778"/>
    </source>
</evidence>
<dbReference type="Proteomes" id="UP000037778">
    <property type="component" value="Unassembled WGS sequence"/>
</dbReference>
<keyword evidence="5" id="KW-1185">Reference proteome</keyword>